<organism evidence="1 2">
    <name type="scientific">Phtheirospermum japonicum</name>
    <dbReference type="NCBI Taxonomy" id="374723"/>
    <lineage>
        <taxon>Eukaryota</taxon>
        <taxon>Viridiplantae</taxon>
        <taxon>Streptophyta</taxon>
        <taxon>Embryophyta</taxon>
        <taxon>Tracheophyta</taxon>
        <taxon>Spermatophyta</taxon>
        <taxon>Magnoliopsida</taxon>
        <taxon>eudicotyledons</taxon>
        <taxon>Gunneridae</taxon>
        <taxon>Pentapetalae</taxon>
        <taxon>asterids</taxon>
        <taxon>lamiids</taxon>
        <taxon>Lamiales</taxon>
        <taxon>Orobanchaceae</taxon>
        <taxon>Orobanchaceae incertae sedis</taxon>
        <taxon>Phtheirospermum</taxon>
    </lineage>
</organism>
<dbReference type="OrthoDB" id="1909036at2759"/>
<keyword evidence="2" id="KW-1185">Reference proteome</keyword>
<reference evidence="1" key="1">
    <citation type="submission" date="2020-07" db="EMBL/GenBank/DDBJ databases">
        <title>Ethylene signaling mediates host invasion by parasitic plants.</title>
        <authorList>
            <person name="Yoshida S."/>
        </authorList>
    </citation>
    <scope>NUCLEOTIDE SEQUENCE</scope>
    <source>
        <strain evidence="1">Okayama</strain>
    </source>
</reference>
<dbReference type="AlphaFoldDB" id="A0A830BW24"/>
<sequence length="101" mass="11212">FALFWELQLPIAKSSILSLRKYSIPKSTVAQDLWSLSGPDEKDGITSYGLIVNHPDLIHGLSEVKGALVGSSQIEKDCSPFENGRVILILRHEPRNPLDMI</sequence>
<proteinExistence type="predicted"/>
<dbReference type="Proteomes" id="UP000653305">
    <property type="component" value="Unassembled WGS sequence"/>
</dbReference>
<accession>A0A830BW24</accession>
<evidence type="ECO:0000313" key="1">
    <source>
        <dbReference type="EMBL" id="GFP88103.1"/>
    </source>
</evidence>
<protein>
    <submittedName>
        <fullName evidence="1">Protein ycf2</fullName>
    </submittedName>
</protein>
<feature type="non-terminal residue" evidence="1">
    <location>
        <position position="1"/>
    </location>
</feature>
<name>A0A830BW24_9LAMI</name>
<dbReference type="EMBL" id="BMAC01000161">
    <property type="protein sequence ID" value="GFP88103.1"/>
    <property type="molecule type" value="Genomic_DNA"/>
</dbReference>
<evidence type="ECO:0000313" key="2">
    <source>
        <dbReference type="Proteomes" id="UP000653305"/>
    </source>
</evidence>
<gene>
    <name evidence="1" type="ORF">PHJA_000954000</name>
</gene>
<comment type="caution">
    <text evidence="1">The sequence shown here is derived from an EMBL/GenBank/DDBJ whole genome shotgun (WGS) entry which is preliminary data.</text>
</comment>